<dbReference type="InterPro" id="IPR024977">
    <property type="entry name" value="Apc4-like_WD40_dom"/>
</dbReference>
<reference evidence="3 4" key="1">
    <citation type="submission" date="2016-10" db="EMBL/GenBank/DDBJ databases">
        <authorList>
            <person name="de Groot N.N."/>
        </authorList>
    </citation>
    <scope>NUCLEOTIDE SEQUENCE [LARGE SCALE GENOMIC DNA]</scope>
    <source>
        <strain evidence="3 4">DSM 3857</strain>
    </source>
</reference>
<organism evidence="3 4">
    <name type="scientific">Gemmobacter aquatilis</name>
    <dbReference type="NCBI Taxonomy" id="933059"/>
    <lineage>
        <taxon>Bacteria</taxon>
        <taxon>Pseudomonadati</taxon>
        <taxon>Pseudomonadota</taxon>
        <taxon>Alphaproteobacteria</taxon>
        <taxon>Rhodobacterales</taxon>
        <taxon>Paracoccaceae</taxon>
        <taxon>Gemmobacter</taxon>
    </lineage>
</organism>
<evidence type="ECO:0000313" key="3">
    <source>
        <dbReference type="EMBL" id="SEM51496.1"/>
    </source>
</evidence>
<dbReference type="OrthoDB" id="8192299at2"/>
<feature type="region of interest" description="Disordered" evidence="1">
    <location>
        <begin position="56"/>
        <end position="90"/>
    </location>
</feature>
<accession>A0A1H7YZD0</accession>
<name>A0A1H7YZD0_9RHOB</name>
<dbReference type="InterPro" id="IPR015943">
    <property type="entry name" value="WD40/YVTN_repeat-like_dom_sf"/>
</dbReference>
<dbReference type="Pfam" id="PF12894">
    <property type="entry name" value="ANAPC4_WD40"/>
    <property type="match status" value="1"/>
</dbReference>
<keyword evidence="4" id="KW-1185">Reference proteome</keyword>
<feature type="compositionally biased region" description="Basic and acidic residues" evidence="1">
    <location>
        <begin position="60"/>
        <end position="71"/>
    </location>
</feature>
<gene>
    <name evidence="3" type="ORF">SAMN04488103_101358</name>
</gene>
<dbReference type="EMBL" id="FOCE01000001">
    <property type="protein sequence ID" value="SEM51496.1"/>
    <property type="molecule type" value="Genomic_DNA"/>
</dbReference>
<protein>
    <recommendedName>
        <fullName evidence="2">Anaphase-promoting complex subunit 4-like WD40 domain-containing protein</fullName>
    </recommendedName>
</protein>
<dbReference type="AlphaFoldDB" id="A0A1H7YZD0"/>
<sequence length="374" mass="39570">MDQTTLPRPSAQPALYDLLARVWPTESAVVSHCIDRNMTTVAFALADGRVALVPLADPEPPEKRIRQELDTGRSSIRPRSKALPPPTLTEPLDDGAVRLAPSNTHGFLVAGRHGQIFRLTPRGQVLRLLKGTQPVFALASDGQGRFAIAQERGIVLHDEDDLVPFQALPTHCRPDGLTFLPQSRRLAIAGEQALFLWQPGSPPESHAVQTDGPVICAPDESWIGGAARDGGLWLMQLATGRVTVIGNFRAPPRSICFNTKAGAVFAAGAFRVAGWSLSDAPFDSDATGALRSGRPGLVLTECVAAHPSRDLVAAGMANGAVIVAQAGLPDEMMLRHATGAAVTTLGWSACGTHLAIGTADGEIALATFPPHLFK</sequence>
<dbReference type="Proteomes" id="UP000198761">
    <property type="component" value="Unassembled WGS sequence"/>
</dbReference>
<feature type="domain" description="Anaphase-promoting complex subunit 4-like WD40" evidence="2">
    <location>
        <begin position="307"/>
        <end position="366"/>
    </location>
</feature>
<dbReference type="RefSeq" id="WP_091295899.1">
    <property type="nucleotide sequence ID" value="NZ_FOCE01000001.1"/>
</dbReference>
<evidence type="ECO:0000256" key="1">
    <source>
        <dbReference type="SAM" id="MobiDB-lite"/>
    </source>
</evidence>
<evidence type="ECO:0000313" key="4">
    <source>
        <dbReference type="Proteomes" id="UP000198761"/>
    </source>
</evidence>
<dbReference type="SUPFAM" id="SSF50952">
    <property type="entry name" value="Soluble quinoprotein glucose dehydrogenase"/>
    <property type="match status" value="1"/>
</dbReference>
<dbReference type="STRING" id="933059.SAMN04488103_101358"/>
<proteinExistence type="predicted"/>
<dbReference type="InterPro" id="IPR011041">
    <property type="entry name" value="Quinoprot_gluc/sorb_DH_b-prop"/>
</dbReference>
<dbReference type="Gene3D" id="2.130.10.10">
    <property type="entry name" value="YVTN repeat-like/Quinoprotein amine dehydrogenase"/>
    <property type="match status" value="1"/>
</dbReference>
<evidence type="ECO:0000259" key="2">
    <source>
        <dbReference type="Pfam" id="PF12894"/>
    </source>
</evidence>